<name>A0A0A9A8B3_ARUDO</name>
<sequence length="32" mass="3529">MTVEILKLLIPEPHSSYLAFAPLPASLSMFIV</sequence>
<protein>
    <submittedName>
        <fullName evidence="1">Uncharacterized protein</fullName>
    </submittedName>
</protein>
<organism evidence="1">
    <name type="scientific">Arundo donax</name>
    <name type="common">Giant reed</name>
    <name type="synonym">Donax arundinaceus</name>
    <dbReference type="NCBI Taxonomy" id="35708"/>
    <lineage>
        <taxon>Eukaryota</taxon>
        <taxon>Viridiplantae</taxon>
        <taxon>Streptophyta</taxon>
        <taxon>Embryophyta</taxon>
        <taxon>Tracheophyta</taxon>
        <taxon>Spermatophyta</taxon>
        <taxon>Magnoliopsida</taxon>
        <taxon>Liliopsida</taxon>
        <taxon>Poales</taxon>
        <taxon>Poaceae</taxon>
        <taxon>PACMAD clade</taxon>
        <taxon>Arundinoideae</taxon>
        <taxon>Arundineae</taxon>
        <taxon>Arundo</taxon>
    </lineage>
</organism>
<proteinExistence type="predicted"/>
<reference evidence="1" key="2">
    <citation type="journal article" date="2015" name="Data Brief">
        <title>Shoot transcriptome of the giant reed, Arundo donax.</title>
        <authorList>
            <person name="Barrero R.A."/>
            <person name="Guerrero F.D."/>
            <person name="Moolhuijzen P."/>
            <person name="Goolsby J.A."/>
            <person name="Tidwell J."/>
            <person name="Bellgard S.E."/>
            <person name="Bellgard M.I."/>
        </authorList>
    </citation>
    <scope>NUCLEOTIDE SEQUENCE</scope>
    <source>
        <tissue evidence="1">Shoot tissue taken approximately 20 cm above the soil surface</tissue>
    </source>
</reference>
<evidence type="ECO:0000313" key="1">
    <source>
        <dbReference type="EMBL" id="JAD46143.1"/>
    </source>
</evidence>
<dbReference type="AlphaFoldDB" id="A0A0A9A8B3"/>
<reference evidence="1" key="1">
    <citation type="submission" date="2014-09" db="EMBL/GenBank/DDBJ databases">
        <authorList>
            <person name="Magalhaes I.L.F."/>
            <person name="Oliveira U."/>
            <person name="Santos F.R."/>
            <person name="Vidigal T.H.D.A."/>
            <person name="Brescovit A.D."/>
            <person name="Santos A.J."/>
        </authorList>
    </citation>
    <scope>NUCLEOTIDE SEQUENCE</scope>
    <source>
        <tissue evidence="1">Shoot tissue taken approximately 20 cm above the soil surface</tissue>
    </source>
</reference>
<accession>A0A0A9A8B3</accession>
<dbReference type="EMBL" id="GBRH01251752">
    <property type="protein sequence ID" value="JAD46143.1"/>
    <property type="molecule type" value="Transcribed_RNA"/>
</dbReference>